<evidence type="ECO:0000256" key="5">
    <source>
        <dbReference type="ARBA" id="ARBA00038359"/>
    </source>
</evidence>
<evidence type="ECO:0000313" key="9">
    <source>
        <dbReference type="EMBL" id="KAJ4015253.1"/>
    </source>
</evidence>
<feature type="transmembrane region" description="Helical" evidence="7">
    <location>
        <begin position="16"/>
        <end position="34"/>
    </location>
</feature>
<dbReference type="AlphaFoldDB" id="A0A9W8U9J4"/>
<dbReference type="PANTHER" id="PTHR33048">
    <property type="entry name" value="PTH11-LIKE INTEGRAL MEMBRANE PROTEIN (AFU_ORTHOLOGUE AFUA_5G11245)"/>
    <property type="match status" value="1"/>
</dbReference>
<feature type="transmembrane region" description="Helical" evidence="7">
    <location>
        <begin position="41"/>
        <end position="60"/>
    </location>
</feature>
<dbReference type="PANTHER" id="PTHR33048:SF93">
    <property type="entry name" value="INTEGRAL MEMBRANE PROTEIN"/>
    <property type="match status" value="1"/>
</dbReference>
<dbReference type="Pfam" id="PF20684">
    <property type="entry name" value="Fung_rhodopsin"/>
    <property type="match status" value="1"/>
</dbReference>
<evidence type="ECO:0000256" key="3">
    <source>
        <dbReference type="ARBA" id="ARBA00022989"/>
    </source>
</evidence>
<keyword evidence="3 7" id="KW-1133">Transmembrane helix</keyword>
<reference evidence="9" key="1">
    <citation type="submission" date="2022-10" db="EMBL/GenBank/DDBJ databases">
        <title>Fusarium specimens isolated from Avocado Roots.</title>
        <authorList>
            <person name="Stajich J."/>
            <person name="Roper C."/>
            <person name="Heimlech-Rivalta G."/>
        </authorList>
    </citation>
    <scope>NUCLEOTIDE SEQUENCE</scope>
    <source>
        <strain evidence="9">CF00143</strain>
    </source>
</reference>
<evidence type="ECO:0000256" key="6">
    <source>
        <dbReference type="SAM" id="MobiDB-lite"/>
    </source>
</evidence>
<evidence type="ECO:0000259" key="8">
    <source>
        <dbReference type="Pfam" id="PF20684"/>
    </source>
</evidence>
<evidence type="ECO:0000256" key="2">
    <source>
        <dbReference type="ARBA" id="ARBA00022692"/>
    </source>
</evidence>
<feature type="region of interest" description="Disordered" evidence="6">
    <location>
        <begin position="210"/>
        <end position="250"/>
    </location>
</feature>
<feature type="transmembrane region" description="Helical" evidence="7">
    <location>
        <begin position="80"/>
        <end position="108"/>
    </location>
</feature>
<proteinExistence type="inferred from homology"/>
<evidence type="ECO:0000256" key="1">
    <source>
        <dbReference type="ARBA" id="ARBA00004141"/>
    </source>
</evidence>
<accession>A0A9W8U9J4</accession>
<dbReference type="GO" id="GO:0016020">
    <property type="term" value="C:membrane"/>
    <property type="evidence" value="ECO:0007669"/>
    <property type="project" value="UniProtKB-SubCell"/>
</dbReference>
<dbReference type="InterPro" id="IPR052337">
    <property type="entry name" value="SAT4-like"/>
</dbReference>
<organism evidence="9 10">
    <name type="scientific">Fusarium irregulare</name>
    <dbReference type="NCBI Taxonomy" id="2494466"/>
    <lineage>
        <taxon>Eukaryota</taxon>
        <taxon>Fungi</taxon>
        <taxon>Dikarya</taxon>
        <taxon>Ascomycota</taxon>
        <taxon>Pezizomycotina</taxon>
        <taxon>Sordariomycetes</taxon>
        <taxon>Hypocreomycetidae</taxon>
        <taxon>Hypocreales</taxon>
        <taxon>Nectriaceae</taxon>
        <taxon>Fusarium</taxon>
        <taxon>Fusarium incarnatum-equiseti species complex</taxon>
    </lineage>
</organism>
<keyword evidence="4 7" id="KW-0472">Membrane</keyword>
<evidence type="ECO:0000256" key="7">
    <source>
        <dbReference type="SAM" id="Phobius"/>
    </source>
</evidence>
<evidence type="ECO:0000313" key="10">
    <source>
        <dbReference type="Proteomes" id="UP001152130"/>
    </source>
</evidence>
<dbReference type="Proteomes" id="UP001152130">
    <property type="component" value="Unassembled WGS sequence"/>
</dbReference>
<sequence length="287" mass="31341">MGQRHDDLETSEFAKAMLYILTGQVFIALATGMGKVSVAMFLLRIVMKPCIFLAIVVFAQCTPTESIWNPVLADQRVCNISLTVVAISYCSYAATMDFVLAAFPWIALHGLNMKAKDRRTICLSLSLGVFAGICGIFRTSGLTSLSNAEDYLCKPNQPPSKDDVSNKEIDSISDSVMWTVSEVTATIVCLTLPSLRPLYKKMRGEDFSSGGYQQHDDSAYRHNPSFPLGSLRGQDNDKDDTSTKIESGVLTGKNDSDEAILLHQGTMAKGNIIRTQEVSVTYGQGRG</sequence>
<dbReference type="InterPro" id="IPR049326">
    <property type="entry name" value="Rhodopsin_dom_fungi"/>
</dbReference>
<comment type="subcellular location">
    <subcellularLocation>
        <location evidence="1">Membrane</location>
        <topology evidence="1">Multi-pass membrane protein</topology>
    </subcellularLocation>
</comment>
<keyword evidence="10" id="KW-1185">Reference proteome</keyword>
<feature type="transmembrane region" description="Helical" evidence="7">
    <location>
        <begin position="120"/>
        <end position="138"/>
    </location>
</feature>
<comment type="similarity">
    <text evidence="5">Belongs to the SAT4 family.</text>
</comment>
<keyword evidence="2 7" id="KW-0812">Transmembrane</keyword>
<gene>
    <name evidence="9" type="ORF">NW766_005585</name>
</gene>
<name>A0A9W8U9J4_9HYPO</name>
<comment type="caution">
    <text evidence="9">The sequence shown here is derived from an EMBL/GenBank/DDBJ whole genome shotgun (WGS) entry which is preliminary data.</text>
</comment>
<dbReference type="EMBL" id="JAPDHF010000007">
    <property type="protein sequence ID" value="KAJ4015253.1"/>
    <property type="molecule type" value="Genomic_DNA"/>
</dbReference>
<feature type="domain" description="Rhodopsin" evidence="8">
    <location>
        <begin position="1"/>
        <end position="201"/>
    </location>
</feature>
<evidence type="ECO:0000256" key="4">
    <source>
        <dbReference type="ARBA" id="ARBA00023136"/>
    </source>
</evidence>
<protein>
    <recommendedName>
        <fullName evidence="8">Rhodopsin domain-containing protein</fullName>
    </recommendedName>
</protein>
<feature type="compositionally biased region" description="Basic and acidic residues" evidence="6">
    <location>
        <begin position="234"/>
        <end position="243"/>
    </location>
</feature>